<dbReference type="AlphaFoldDB" id="A0A2I1M1P2"/>
<comment type="caution">
    <text evidence="2">The sequence shown here is derived from an EMBL/GenBank/DDBJ whole genome shotgun (WGS) entry which is preliminary data.</text>
</comment>
<feature type="transmembrane region" description="Helical" evidence="1">
    <location>
        <begin position="12"/>
        <end position="31"/>
    </location>
</feature>
<protein>
    <submittedName>
        <fullName evidence="2">Uncharacterized protein</fullName>
    </submittedName>
</protein>
<keyword evidence="1" id="KW-1133">Transmembrane helix</keyword>
<name>A0A2I1M1P2_9BIFI</name>
<gene>
    <name evidence="2" type="ORF">CYJ32_07370</name>
</gene>
<keyword evidence="1" id="KW-0472">Membrane</keyword>
<dbReference type="RefSeq" id="WP_101541575.1">
    <property type="nucleotide sequence ID" value="NZ_JASOHD010000006.1"/>
</dbReference>
<dbReference type="EMBL" id="PKGU01000006">
    <property type="protein sequence ID" value="PKZ14036.1"/>
    <property type="molecule type" value="Genomic_DNA"/>
</dbReference>
<proteinExistence type="predicted"/>
<dbReference type="Proteomes" id="UP000242263">
    <property type="component" value="Unassembled WGS sequence"/>
</dbReference>
<evidence type="ECO:0000256" key="1">
    <source>
        <dbReference type="SAM" id="Phobius"/>
    </source>
</evidence>
<evidence type="ECO:0000313" key="2">
    <source>
        <dbReference type="EMBL" id="PKZ14036.1"/>
    </source>
</evidence>
<organism evidence="2 3">
    <name type="scientific">Alloscardovia omnicolens</name>
    <dbReference type="NCBI Taxonomy" id="419015"/>
    <lineage>
        <taxon>Bacteria</taxon>
        <taxon>Bacillati</taxon>
        <taxon>Actinomycetota</taxon>
        <taxon>Actinomycetes</taxon>
        <taxon>Bifidobacteriales</taxon>
        <taxon>Bifidobacteriaceae</taxon>
        <taxon>Alloscardovia</taxon>
    </lineage>
</organism>
<sequence length="152" mass="17158">MAISLAPIALDNIAVAIITGFVSFTVAYWTAKATQKNSEATAEKTQAEVEGELRRQLSETDRRVGHLSHLVSEEQHQRRKLAAQLYELEQKDNIKTAYIRSIGHWLGGLCEVLDPKWNEQNPKPRLPNEIRTEIEQTAARSGLTVDKPKKRV</sequence>
<accession>A0A2I1M1P2</accession>
<reference evidence="2 3" key="1">
    <citation type="submission" date="2017-12" db="EMBL/GenBank/DDBJ databases">
        <title>Phylogenetic diversity of female urinary microbiome.</title>
        <authorList>
            <person name="Thomas-White K."/>
            <person name="Wolfe A.J."/>
        </authorList>
    </citation>
    <scope>NUCLEOTIDE SEQUENCE [LARGE SCALE GENOMIC DNA]</scope>
    <source>
        <strain evidence="2 3">UMB0064</strain>
    </source>
</reference>
<evidence type="ECO:0000313" key="3">
    <source>
        <dbReference type="Proteomes" id="UP000242263"/>
    </source>
</evidence>
<keyword evidence="1" id="KW-0812">Transmembrane</keyword>